<dbReference type="EMBL" id="ML769789">
    <property type="protein sequence ID" value="KAE9387614.1"/>
    <property type="molecule type" value="Genomic_DNA"/>
</dbReference>
<evidence type="ECO:0000313" key="1">
    <source>
        <dbReference type="EMBL" id="KAE9387614.1"/>
    </source>
</evidence>
<gene>
    <name evidence="1" type="ORF">BT96DRAFT_927502</name>
</gene>
<dbReference type="Proteomes" id="UP000799118">
    <property type="component" value="Unassembled WGS sequence"/>
</dbReference>
<name>A0A6A4GR13_9AGAR</name>
<sequence>MLLYLYNPPEQLARLPPLFYVTWTNGHYLFAPEAMLCLPPGYKIAQIPHKVAKKGNFPNFFAPPERHTCLLPM</sequence>
<proteinExistence type="predicted"/>
<accession>A0A6A4GR13</accession>
<dbReference type="AlphaFoldDB" id="A0A6A4GR13"/>
<keyword evidence="2" id="KW-1185">Reference proteome</keyword>
<organism evidence="1 2">
    <name type="scientific">Gymnopus androsaceus JB14</name>
    <dbReference type="NCBI Taxonomy" id="1447944"/>
    <lineage>
        <taxon>Eukaryota</taxon>
        <taxon>Fungi</taxon>
        <taxon>Dikarya</taxon>
        <taxon>Basidiomycota</taxon>
        <taxon>Agaricomycotina</taxon>
        <taxon>Agaricomycetes</taxon>
        <taxon>Agaricomycetidae</taxon>
        <taxon>Agaricales</taxon>
        <taxon>Marasmiineae</taxon>
        <taxon>Omphalotaceae</taxon>
        <taxon>Gymnopus</taxon>
    </lineage>
</organism>
<evidence type="ECO:0000313" key="2">
    <source>
        <dbReference type="Proteomes" id="UP000799118"/>
    </source>
</evidence>
<protein>
    <submittedName>
        <fullName evidence="1">Uncharacterized protein</fullName>
    </submittedName>
</protein>
<reference evidence="1" key="1">
    <citation type="journal article" date="2019" name="Environ. Microbiol.">
        <title>Fungal ecological strategies reflected in gene transcription - a case study of two litter decomposers.</title>
        <authorList>
            <person name="Barbi F."/>
            <person name="Kohler A."/>
            <person name="Barry K."/>
            <person name="Baskaran P."/>
            <person name="Daum C."/>
            <person name="Fauchery L."/>
            <person name="Ihrmark K."/>
            <person name="Kuo A."/>
            <person name="LaButti K."/>
            <person name="Lipzen A."/>
            <person name="Morin E."/>
            <person name="Grigoriev I.V."/>
            <person name="Henrissat B."/>
            <person name="Lindahl B."/>
            <person name="Martin F."/>
        </authorList>
    </citation>
    <scope>NUCLEOTIDE SEQUENCE</scope>
    <source>
        <strain evidence="1">JB14</strain>
    </source>
</reference>